<dbReference type="InterPro" id="IPR045249">
    <property type="entry name" value="HARBI1-like"/>
</dbReference>
<reference evidence="1 2" key="1">
    <citation type="submission" date="2024-01" db="EMBL/GenBank/DDBJ databases">
        <title>The genome of the rayed Mediterranean limpet Patella caerulea (Linnaeus, 1758).</title>
        <authorList>
            <person name="Anh-Thu Weber A."/>
            <person name="Halstead-Nussloch G."/>
        </authorList>
    </citation>
    <scope>NUCLEOTIDE SEQUENCE [LARGE SCALE GENOMIC DNA]</scope>
    <source>
        <strain evidence="1">AATW-2023a</strain>
        <tissue evidence="1">Whole specimen</tissue>
    </source>
</reference>
<gene>
    <name evidence="1" type="ORF">SNE40_020663</name>
</gene>
<dbReference type="PANTHER" id="PTHR22930">
    <property type="match status" value="1"/>
</dbReference>
<evidence type="ECO:0000313" key="2">
    <source>
        <dbReference type="Proteomes" id="UP001347796"/>
    </source>
</evidence>
<organism evidence="1 2">
    <name type="scientific">Patella caerulea</name>
    <name type="common">Rayed Mediterranean limpet</name>
    <dbReference type="NCBI Taxonomy" id="87958"/>
    <lineage>
        <taxon>Eukaryota</taxon>
        <taxon>Metazoa</taxon>
        <taxon>Spiralia</taxon>
        <taxon>Lophotrochozoa</taxon>
        <taxon>Mollusca</taxon>
        <taxon>Gastropoda</taxon>
        <taxon>Patellogastropoda</taxon>
        <taxon>Patelloidea</taxon>
        <taxon>Patellidae</taxon>
        <taxon>Patella</taxon>
    </lineage>
</organism>
<name>A0AAN8PBH9_PATCE</name>
<keyword evidence="2" id="KW-1185">Reference proteome</keyword>
<evidence type="ECO:0000313" key="1">
    <source>
        <dbReference type="EMBL" id="KAK6169661.1"/>
    </source>
</evidence>
<sequence>MLQELTDFELRARYRLGRDSFEFICNILEEDLKSSSTKQISLTVEQQVAIALRFYASGSFLQVIGDTLGRDKGSVSRVIDRVTNALLRQQQNFIKWPTTHESVHIKSCFYQQAQFPNVIGCIDGTHIRI</sequence>
<comment type="caution">
    <text evidence="1">The sequence shown here is derived from an EMBL/GenBank/DDBJ whole genome shotgun (WGS) entry which is preliminary data.</text>
</comment>
<dbReference type="Proteomes" id="UP001347796">
    <property type="component" value="Unassembled WGS sequence"/>
</dbReference>
<dbReference type="AlphaFoldDB" id="A0AAN8PBH9"/>
<dbReference type="EMBL" id="JAZGQO010000015">
    <property type="protein sequence ID" value="KAK6169661.1"/>
    <property type="molecule type" value="Genomic_DNA"/>
</dbReference>
<proteinExistence type="predicted"/>
<dbReference type="PANTHER" id="PTHR22930:SF289">
    <property type="entry name" value="DDE TNP4 DOMAIN-CONTAINING PROTEIN-RELATED"/>
    <property type="match status" value="1"/>
</dbReference>
<accession>A0AAN8PBH9</accession>
<protein>
    <recommendedName>
        <fullName evidence="3">Nuclease HARBI1</fullName>
    </recommendedName>
</protein>
<evidence type="ECO:0008006" key="3">
    <source>
        <dbReference type="Google" id="ProtNLM"/>
    </source>
</evidence>